<keyword evidence="2" id="KW-1185">Reference proteome</keyword>
<gene>
    <name evidence="1" type="ORF">Ari01nite_69460</name>
</gene>
<dbReference type="AlphaFoldDB" id="A0A919K245"/>
<accession>A0A919K245</accession>
<proteinExistence type="predicted"/>
<evidence type="ECO:0000313" key="1">
    <source>
        <dbReference type="EMBL" id="GIE99481.1"/>
    </source>
</evidence>
<dbReference type="Proteomes" id="UP000636960">
    <property type="component" value="Unassembled WGS sequence"/>
</dbReference>
<organism evidence="1 2">
    <name type="scientific">Paractinoplanes rishiriensis</name>
    <dbReference type="NCBI Taxonomy" id="1050105"/>
    <lineage>
        <taxon>Bacteria</taxon>
        <taxon>Bacillati</taxon>
        <taxon>Actinomycetota</taxon>
        <taxon>Actinomycetes</taxon>
        <taxon>Micromonosporales</taxon>
        <taxon>Micromonosporaceae</taxon>
        <taxon>Paractinoplanes</taxon>
    </lineage>
</organism>
<dbReference type="EMBL" id="BOMV01000073">
    <property type="protein sequence ID" value="GIE99481.1"/>
    <property type="molecule type" value="Genomic_DNA"/>
</dbReference>
<dbReference type="RefSeq" id="WP_203786472.1">
    <property type="nucleotide sequence ID" value="NZ_BOMV01000073.1"/>
</dbReference>
<name>A0A919K245_9ACTN</name>
<protein>
    <submittedName>
        <fullName evidence="1">Uncharacterized protein</fullName>
    </submittedName>
</protein>
<reference evidence="1" key="1">
    <citation type="submission" date="2021-01" db="EMBL/GenBank/DDBJ databases">
        <title>Whole genome shotgun sequence of Actinoplanes rishiriensis NBRC 108556.</title>
        <authorList>
            <person name="Komaki H."/>
            <person name="Tamura T."/>
        </authorList>
    </citation>
    <scope>NUCLEOTIDE SEQUENCE</scope>
    <source>
        <strain evidence="1">NBRC 108556</strain>
    </source>
</reference>
<sequence>MLRNALFATASRLPNADVGVVIWGVYVEIEGVHLDPEHGRIVLELDEDALPAAIRRAADE</sequence>
<comment type="caution">
    <text evidence="1">The sequence shown here is derived from an EMBL/GenBank/DDBJ whole genome shotgun (WGS) entry which is preliminary data.</text>
</comment>
<evidence type="ECO:0000313" key="2">
    <source>
        <dbReference type="Proteomes" id="UP000636960"/>
    </source>
</evidence>